<name>A0A1H9LFQ1_9LACT</name>
<dbReference type="Proteomes" id="UP000198556">
    <property type="component" value="Unassembled WGS sequence"/>
</dbReference>
<dbReference type="EMBL" id="FOGF01000019">
    <property type="protein sequence ID" value="SER10198.1"/>
    <property type="molecule type" value="Genomic_DNA"/>
</dbReference>
<evidence type="ECO:0000256" key="1">
    <source>
        <dbReference type="SAM" id="MobiDB-lite"/>
    </source>
</evidence>
<reference evidence="2 3" key="1">
    <citation type="submission" date="2016-10" db="EMBL/GenBank/DDBJ databases">
        <authorList>
            <person name="de Groot N.N."/>
        </authorList>
    </citation>
    <scope>NUCLEOTIDE SEQUENCE [LARGE SCALE GENOMIC DNA]</scope>
    <source>
        <strain evidence="2 3">DSM 15827</strain>
    </source>
</reference>
<evidence type="ECO:0000313" key="2">
    <source>
        <dbReference type="EMBL" id="SER10198.1"/>
    </source>
</evidence>
<sequence>MSETKKMMQKIIAIILVVNMTLSQFTPVFSMGVKQAENSTADITITTKEDYINFVIRSQKEDFKGQTIVLVNDISLEDLTLEEINTYIKEHFPQYGEDYEMSHLTIGNNKQAFSGTFDGQGHTISGLNYVKFFFPSPNSGLFAWTEGATIKNLTVLNAQICCIYQGGIIVGYANDTIIENISVIDSDLNIKTANNIVSLITNGGFTGGAIVGYSVNSTLYNCEIAGTRVHNTVVEAVAGVGGDAMYMGGLVGLAENSDIIYCRARTTYKDEGNPIIYENDDGRYTTEDGRRMSYVSNVHNVAIGALGGKQLFAGGIAGGAKGANFYDCYCTAEVSFYAATYVSVGAGIVGFGGGITGKLKNGRIERCSFAGDIYSTQYNAVLVIPIIQPNVHISGIVEYVKGNNVIEDSYFRLSDIKSGYQPYAVGSQYDCEESKVLSDDLYKDVNFWEDRDFDFIGNQKRNISQKDFYNKWVMDYELGIPVHGHSVAATFDFPNAAGVSIDATMLTHKKVATDSCYDFAVQGLHPKTDQTIKVDIHLNNSYRFEGWHQKAMVQKHHVETTDLLREITSTKPVATEHSATIGVKDNDLVVAAVEGKVSYHDVEGKIIKEQWHRYKTNLVEPPLDDLGEAQFYGWTTLSNDGKGYKAITSDKLATIKRQGEYYQNEDLVRKTMDLYPIYIDATANVQIEIEGHDEDTPAIRTGLGKAQVKKAGDELYIDVDYDGGQIPAGYRFKGWYKEIDGGEICVSRQEKFKIADISQEVRYIARYQYQVSYWVKTYHQDGLDKESYKYKDIWHNYKDQLIKLEEPSYLDETIIHWGTKHQNHKTEDEACLDNLTESKITGPKDVYSHNYSENKGNKLSVYADSDFPDAGKITTSIDEGRTFTYTTFDRYQFKFWTLERENLGRAWTYEDNVMDVGKLNSTKIYKARAMVTTTIYFHQTDGGKQEILRRYQDPVLLEQEKTYDYTYPHYYKDRLVDEITYDTEREIQTSVTSPASPSNESMQREGYQFLGWLSSSEVATDSFIWNYLYNTEEKYCTQNIERITPYLVTAKDLVTATIDLYPVYAKYDITTTTNIEPVQLPESINKPKKPTYTLAPIEGKPNYRTITLTAEDNQTTVFKTNTKDNRTYRLVRVLCEVDGETTILELEKEENEYSYTGEVKAGKSYTFTSIYSPLFAIFNLDDDAKQQVIVRNYGEPLGIDIEPDYQHISNIEKSCFVGWTDEKRDSYKFASKADYDASQLADTLVTRDTVMQRNLVLDPIFVKGNITVQSNIDQIIQNDGKNPNDYRWIEPSQKGTLTVKAKEYPGYKFSGWVTKDKEVSKELTHHVTNVFSDQQYTAIYEKAWTIRYHDLAGNTIYTTSVVNESRSFVEKNGTQEYFIDKDAVLKIIEKLTGNQHFVEWVWKSGPNSITWLDFKDKKITQNMDIYPKIMEVTASHNEKFYTDNIQFGLTQDTEGNLLTGLFKEDYQQSAITLTVLEKTYQNTQVIQQLNTKMYAYDLTDTNDSETAQPEDKLSELNPEQPIDNQEDDVTIASDQQAKDQTIIEVSQGSVPTDKNGQATHHFYGRVDITVSAPDASDTYLVYLEQASEGEGSFNDCNIIPIHLTQDGEQKSGTTTVKLPLGSYTISDNTKWNWRNHTETSADEVRYPVTLSLQKRAKITIDKTDYTNKWFSGYHNWQLNKQKGSDCHDEA</sequence>
<feature type="region of interest" description="Disordered" evidence="1">
    <location>
        <begin position="1502"/>
        <end position="1523"/>
    </location>
</feature>
<protein>
    <submittedName>
        <fullName evidence="2">Repeat domain (List_Bact_rpt)</fullName>
    </submittedName>
</protein>
<accession>A0A1H9LFQ1</accession>
<gene>
    <name evidence="2" type="ORF">SAMN05421767_11912</name>
</gene>
<dbReference type="OrthoDB" id="9807519at2"/>
<dbReference type="RefSeq" id="WP_089746693.1">
    <property type="nucleotide sequence ID" value="NZ_FOGF01000019.1"/>
</dbReference>
<keyword evidence="3" id="KW-1185">Reference proteome</keyword>
<dbReference type="Gene3D" id="2.160.20.110">
    <property type="match status" value="2"/>
</dbReference>
<evidence type="ECO:0000313" key="3">
    <source>
        <dbReference type="Proteomes" id="UP000198556"/>
    </source>
</evidence>
<proteinExistence type="predicted"/>
<dbReference type="STRING" id="137733.SAMN05421767_11912"/>
<organism evidence="2 3">
    <name type="scientific">Granulicatella balaenopterae</name>
    <dbReference type="NCBI Taxonomy" id="137733"/>
    <lineage>
        <taxon>Bacteria</taxon>
        <taxon>Bacillati</taxon>
        <taxon>Bacillota</taxon>
        <taxon>Bacilli</taxon>
        <taxon>Lactobacillales</taxon>
        <taxon>Carnobacteriaceae</taxon>
        <taxon>Granulicatella</taxon>
    </lineage>
</organism>